<dbReference type="InterPro" id="IPR001296">
    <property type="entry name" value="Glyco_trans_1"/>
</dbReference>
<feature type="domain" description="Glycosyl transferase family 1" evidence="3">
    <location>
        <begin position="179"/>
        <end position="327"/>
    </location>
</feature>
<dbReference type="GO" id="GO:0004378">
    <property type="term" value="F:GDP-Man:Man(1)GlcNAc(2)-PP-Dol alpha-1,3-mannosyltransferase activity"/>
    <property type="evidence" value="ECO:0007669"/>
    <property type="project" value="InterPro"/>
</dbReference>
<name>A0A521E7B0_9RHOB</name>
<dbReference type="RefSeq" id="WP_142493723.1">
    <property type="nucleotide sequence ID" value="NZ_FXTO01000015.1"/>
</dbReference>
<keyword evidence="5" id="KW-1185">Reference proteome</keyword>
<dbReference type="EMBL" id="FXTO01000015">
    <property type="protein sequence ID" value="SMO79833.1"/>
    <property type="molecule type" value="Genomic_DNA"/>
</dbReference>
<dbReference type="Gene3D" id="3.40.50.150">
    <property type="entry name" value="Vaccinia Virus protein VP39"/>
    <property type="match status" value="1"/>
</dbReference>
<protein>
    <submittedName>
        <fullName evidence="4">Glycosyltransferase involved in cell wall bisynthesis</fullName>
    </submittedName>
</protein>
<dbReference type="AlphaFoldDB" id="A0A521E7B0"/>
<dbReference type="InterPro" id="IPR029063">
    <property type="entry name" value="SAM-dependent_MTases_sf"/>
</dbReference>
<dbReference type="OrthoDB" id="9790710at2"/>
<dbReference type="SUPFAM" id="SSF53335">
    <property type="entry name" value="S-adenosyl-L-methionine-dependent methyltransferases"/>
    <property type="match status" value="1"/>
</dbReference>
<evidence type="ECO:0000313" key="5">
    <source>
        <dbReference type="Proteomes" id="UP000316030"/>
    </source>
</evidence>
<accession>A0A521E7B0</accession>
<reference evidence="4 5" key="1">
    <citation type="submission" date="2017-05" db="EMBL/GenBank/DDBJ databases">
        <authorList>
            <person name="Varghese N."/>
            <person name="Submissions S."/>
        </authorList>
    </citation>
    <scope>NUCLEOTIDE SEQUENCE [LARGE SCALE GENOMIC DNA]</scope>
    <source>
        <strain evidence="4 5">DSM 29506</strain>
    </source>
</reference>
<keyword evidence="1 4" id="KW-0808">Transferase</keyword>
<dbReference type="Pfam" id="PF00534">
    <property type="entry name" value="Glycos_transf_1"/>
    <property type="match status" value="1"/>
</dbReference>
<feature type="compositionally biased region" description="Basic and acidic residues" evidence="2">
    <location>
        <begin position="370"/>
        <end position="385"/>
    </location>
</feature>
<evidence type="ECO:0000313" key="4">
    <source>
        <dbReference type="EMBL" id="SMO79833.1"/>
    </source>
</evidence>
<organism evidence="4 5">
    <name type="scientific">Thalassovita litoralis</name>
    <dbReference type="NCBI Taxonomy" id="1010611"/>
    <lineage>
        <taxon>Bacteria</taxon>
        <taxon>Pseudomonadati</taxon>
        <taxon>Pseudomonadota</taxon>
        <taxon>Alphaproteobacteria</taxon>
        <taxon>Rhodobacterales</taxon>
        <taxon>Roseobacteraceae</taxon>
        <taxon>Thalassovita</taxon>
    </lineage>
</organism>
<dbReference type="Gene3D" id="3.40.50.2000">
    <property type="entry name" value="Glycogen Phosphorylase B"/>
    <property type="match status" value="1"/>
</dbReference>
<dbReference type="PANTHER" id="PTHR45918">
    <property type="entry name" value="ALPHA-1,3/1,6-MANNOSYLTRANSFERASE ALG2"/>
    <property type="match status" value="1"/>
</dbReference>
<feature type="region of interest" description="Disordered" evidence="2">
    <location>
        <begin position="363"/>
        <end position="385"/>
    </location>
</feature>
<dbReference type="CDD" id="cd03801">
    <property type="entry name" value="GT4_PimA-like"/>
    <property type="match status" value="1"/>
</dbReference>
<evidence type="ECO:0000256" key="1">
    <source>
        <dbReference type="ARBA" id="ARBA00022679"/>
    </source>
</evidence>
<dbReference type="PANTHER" id="PTHR45918:SF1">
    <property type="entry name" value="ALPHA-1,3_1,6-MANNOSYLTRANSFERASE ALG2"/>
    <property type="match status" value="1"/>
</dbReference>
<dbReference type="SUPFAM" id="SSF53756">
    <property type="entry name" value="UDP-Glycosyltransferase/glycogen phosphorylase"/>
    <property type="match status" value="1"/>
</dbReference>
<dbReference type="Proteomes" id="UP000316030">
    <property type="component" value="Unassembled WGS sequence"/>
</dbReference>
<dbReference type="GO" id="GO:0012505">
    <property type="term" value="C:endomembrane system"/>
    <property type="evidence" value="ECO:0007669"/>
    <property type="project" value="TreeGrafter"/>
</dbReference>
<gene>
    <name evidence="4" type="ORF">SAMN06265173_1152</name>
</gene>
<evidence type="ECO:0000256" key="2">
    <source>
        <dbReference type="SAM" id="MobiDB-lite"/>
    </source>
</evidence>
<proteinExistence type="predicted"/>
<dbReference type="InterPro" id="IPR027054">
    <property type="entry name" value="ALG2"/>
</dbReference>
<evidence type="ECO:0000259" key="3">
    <source>
        <dbReference type="Pfam" id="PF00534"/>
    </source>
</evidence>
<sequence>MRIGILRTQVPFVNGGAERHAASLCAALNQYGHEAVEITLPFKWYPGKTLASNILAAKMLDLSEVEGVPVDMVIGLKFPAYLIPHPNKLFWIIHQHRQAYDQWKLGNSDLLHDDQGGALRQLIHEEDRLAFTQSPHPIYANSKNVAQRMQEFLGIASTALYHPPPLADLMRMGSYGDYLFAPGRINPSKRLELILRALAETRSKMRLVIAGVPENPAYQEKLYKMSLELGISSQVEWLGPVDDDTLLEKYAGAKAVVFVPQDEDYGYITLEAMLSAKPVITVSDAGGPLEFITHKENGLIADPTPRSLALAFNEVMEGGTDAEQMGLKGHTRYHALNIHWEHIVRTLTGHANSLPEESKLPLTASSATAEEAKEPEQRDPQDAAVEKLQAAIAPPPPPTGYPFKSITDVLSAYAFEELPKQIGKPETPVDPGLAGYLGAHWTRFETTLNMLQSTTPKRALDVGVFPPLVFQAMLANKFPDIEMCGLWEGPNPYRQHIESRSPSYPNFDIRLEPANSERDRWPYDDESFDLVTGMEILEHLALDPHFFFSEASRVLQPNGYLLLTTPNVVSHRGVWKMLNGIAPYSFGIFVPSGGVYGRHNREYAPPELVRLGEAAGFEMERLNTFDVYDRNVDPATAEMLESRGDDLTLRGETIFYLARKVGKPTTPPENFYHGNPVLMSAEFSHYDTEEKTGLTHLGLKNKSSAWWPIKGDRATCLLAEWIDPNGDLRHQHLFQPFTSPIGPNEMRDFSIRLLPADQNTASGLLRLHAFQQGVGVFTGSGRAAPITLPCTESAFLHLVRSVPTTSA</sequence>
<dbReference type="Pfam" id="PF13489">
    <property type="entry name" value="Methyltransf_23"/>
    <property type="match status" value="1"/>
</dbReference>